<comment type="caution">
    <text evidence="1">The sequence shown here is derived from an EMBL/GenBank/DDBJ whole genome shotgun (WGS) entry which is preliminary data.</text>
</comment>
<accession>A0ABU2J700</accession>
<protein>
    <recommendedName>
        <fullName evidence="3">Fis family transcriptional regulator</fullName>
    </recommendedName>
</protein>
<name>A0ABU2J700_9ACTN</name>
<evidence type="ECO:0000313" key="2">
    <source>
        <dbReference type="Proteomes" id="UP001183176"/>
    </source>
</evidence>
<evidence type="ECO:0008006" key="3">
    <source>
        <dbReference type="Google" id="ProtNLM"/>
    </source>
</evidence>
<reference evidence="2" key="1">
    <citation type="submission" date="2023-07" db="EMBL/GenBank/DDBJ databases">
        <title>30 novel species of actinomycetes from the DSMZ collection.</title>
        <authorList>
            <person name="Nouioui I."/>
        </authorList>
    </citation>
    <scope>NUCLEOTIDE SEQUENCE [LARGE SCALE GENOMIC DNA]</scope>
    <source>
        <strain evidence="2">DSM 44399</strain>
    </source>
</reference>
<dbReference type="EMBL" id="JAVREH010000003">
    <property type="protein sequence ID" value="MDT0260511.1"/>
    <property type="molecule type" value="Genomic_DNA"/>
</dbReference>
<proteinExistence type="predicted"/>
<organism evidence="1 2">
    <name type="scientific">Jatrophihabitans lederbergiae</name>
    <dbReference type="NCBI Taxonomy" id="3075547"/>
    <lineage>
        <taxon>Bacteria</taxon>
        <taxon>Bacillati</taxon>
        <taxon>Actinomycetota</taxon>
        <taxon>Actinomycetes</taxon>
        <taxon>Jatrophihabitantales</taxon>
        <taxon>Jatrophihabitantaceae</taxon>
        <taxon>Jatrophihabitans</taxon>
    </lineage>
</organism>
<evidence type="ECO:0000313" key="1">
    <source>
        <dbReference type="EMBL" id="MDT0260511.1"/>
    </source>
</evidence>
<keyword evidence="2" id="KW-1185">Reference proteome</keyword>
<dbReference type="RefSeq" id="WP_311421661.1">
    <property type="nucleotide sequence ID" value="NZ_JAVREH010000003.1"/>
</dbReference>
<sequence length="185" mass="19863">MRWDGLFADLEAQAAALHSAERGAEIEERTRAEAGRLTLLDRLRPAVGATVRVRSRGGVSIAGDVQQVGSEWILLDEGAGREALVVLSAVTSVAGLGRLSAVPDTMGVVQLRLGLRHALRGIARDRSPLRLHLVDETVLDGTLDRVGADFIEFALHPPGESRRRAEVREVLVVALSAVAVLRRDG</sequence>
<dbReference type="Proteomes" id="UP001183176">
    <property type="component" value="Unassembled WGS sequence"/>
</dbReference>
<gene>
    <name evidence="1" type="ORF">RM423_03805</name>
</gene>